<dbReference type="InterPro" id="IPR044203">
    <property type="entry name" value="GlbO/GLB3-like"/>
</dbReference>
<dbReference type="SUPFAM" id="SSF46458">
    <property type="entry name" value="Globin-like"/>
    <property type="match status" value="1"/>
</dbReference>
<keyword evidence="1" id="KW-0813">Transport</keyword>
<proteinExistence type="inferred from homology"/>
<dbReference type="PANTHER" id="PTHR47366">
    <property type="entry name" value="TWO-ON-TWO HEMOGLOBIN-3"/>
    <property type="match status" value="1"/>
</dbReference>
<evidence type="ECO:0000256" key="4">
    <source>
        <dbReference type="ARBA" id="ARBA00023004"/>
    </source>
</evidence>
<name>A0A917MJ25_9HYPH</name>
<comment type="similarity">
    <text evidence="5">Belongs to the truncated hemoglobin family. Group II subfamily.</text>
</comment>
<dbReference type="EMBL" id="BMES01000002">
    <property type="protein sequence ID" value="GGH28099.1"/>
    <property type="molecule type" value="Genomic_DNA"/>
</dbReference>
<dbReference type="Proteomes" id="UP000603912">
    <property type="component" value="Unassembled WGS sequence"/>
</dbReference>
<reference evidence="6" key="1">
    <citation type="journal article" date="2014" name="Int. J. Syst. Evol. Microbiol.">
        <title>Complete genome sequence of Corynebacterium casei LMG S-19264T (=DSM 44701T), isolated from a smear-ripened cheese.</title>
        <authorList>
            <consortium name="US DOE Joint Genome Institute (JGI-PGF)"/>
            <person name="Walter F."/>
            <person name="Albersmeier A."/>
            <person name="Kalinowski J."/>
            <person name="Ruckert C."/>
        </authorList>
    </citation>
    <scope>NUCLEOTIDE SEQUENCE</scope>
    <source>
        <strain evidence="6">CGMCC 1.12214</strain>
    </source>
</reference>
<dbReference type="InterPro" id="IPR001486">
    <property type="entry name" value="Hemoglobin_trunc"/>
</dbReference>
<keyword evidence="4" id="KW-0408">Iron</keyword>
<reference evidence="6" key="2">
    <citation type="submission" date="2020-09" db="EMBL/GenBank/DDBJ databases">
        <authorList>
            <person name="Sun Q."/>
            <person name="Zhou Y."/>
        </authorList>
    </citation>
    <scope>NUCLEOTIDE SEQUENCE</scope>
    <source>
        <strain evidence="6">CGMCC 1.12214</strain>
    </source>
</reference>
<evidence type="ECO:0000256" key="2">
    <source>
        <dbReference type="ARBA" id="ARBA00022617"/>
    </source>
</evidence>
<evidence type="ECO:0000313" key="7">
    <source>
        <dbReference type="Proteomes" id="UP000603912"/>
    </source>
</evidence>
<dbReference type="InterPro" id="IPR012292">
    <property type="entry name" value="Globin/Proto"/>
</dbReference>
<dbReference type="InterPro" id="IPR009050">
    <property type="entry name" value="Globin-like_sf"/>
</dbReference>
<evidence type="ECO:0000256" key="3">
    <source>
        <dbReference type="ARBA" id="ARBA00022723"/>
    </source>
</evidence>
<dbReference type="GO" id="GO:0020037">
    <property type="term" value="F:heme binding"/>
    <property type="evidence" value="ECO:0007669"/>
    <property type="project" value="InterPro"/>
</dbReference>
<dbReference type="GO" id="GO:0005344">
    <property type="term" value="F:oxygen carrier activity"/>
    <property type="evidence" value="ECO:0007669"/>
    <property type="project" value="InterPro"/>
</dbReference>
<sequence>MARARRVDLKSERAHIPLSGIVWPTGLRYGGRMATTKPLYDLIGGEPVVRALTRRFYELMDSLPEAAACRAVHPASLDGSEAKLFDYLTGWLGGPPIYVQKNGPPMLRARHLHAPIGHDEIEGWLACFRQAWAETVPNEAATAVVMPRVQALARHMGNRPDGAVRP</sequence>
<dbReference type="Pfam" id="PF01152">
    <property type="entry name" value="Bac_globin"/>
    <property type="match status" value="1"/>
</dbReference>
<dbReference type="Gene3D" id="1.10.490.10">
    <property type="entry name" value="Globins"/>
    <property type="match status" value="1"/>
</dbReference>
<accession>A0A917MJ25</accession>
<keyword evidence="7" id="KW-1185">Reference proteome</keyword>
<dbReference type="GO" id="GO:0019825">
    <property type="term" value="F:oxygen binding"/>
    <property type="evidence" value="ECO:0007669"/>
    <property type="project" value="InterPro"/>
</dbReference>
<evidence type="ECO:0000313" key="6">
    <source>
        <dbReference type="EMBL" id="GGH28099.1"/>
    </source>
</evidence>
<protein>
    <recommendedName>
        <fullName evidence="8">Globin</fullName>
    </recommendedName>
</protein>
<dbReference type="PANTHER" id="PTHR47366:SF1">
    <property type="entry name" value="TWO-ON-TWO HEMOGLOBIN-3"/>
    <property type="match status" value="1"/>
</dbReference>
<comment type="caution">
    <text evidence="6">The sequence shown here is derived from an EMBL/GenBank/DDBJ whole genome shotgun (WGS) entry which is preliminary data.</text>
</comment>
<evidence type="ECO:0008006" key="8">
    <source>
        <dbReference type="Google" id="ProtNLM"/>
    </source>
</evidence>
<keyword evidence="3" id="KW-0479">Metal-binding</keyword>
<dbReference type="AlphaFoldDB" id="A0A917MJ25"/>
<dbReference type="CDD" id="cd14773">
    <property type="entry name" value="TrHb2_PhHbO-like_O"/>
    <property type="match status" value="1"/>
</dbReference>
<evidence type="ECO:0000256" key="1">
    <source>
        <dbReference type="ARBA" id="ARBA00022448"/>
    </source>
</evidence>
<organism evidence="6 7">
    <name type="scientific">Alsobacter metallidurans</name>
    <dbReference type="NCBI Taxonomy" id="340221"/>
    <lineage>
        <taxon>Bacteria</taxon>
        <taxon>Pseudomonadati</taxon>
        <taxon>Pseudomonadota</taxon>
        <taxon>Alphaproteobacteria</taxon>
        <taxon>Hyphomicrobiales</taxon>
        <taxon>Alsobacteraceae</taxon>
        <taxon>Alsobacter</taxon>
    </lineage>
</organism>
<keyword evidence="2" id="KW-0349">Heme</keyword>
<dbReference type="GO" id="GO:0046872">
    <property type="term" value="F:metal ion binding"/>
    <property type="evidence" value="ECO:0007669"/>
    <property type="project" value="UniProtKB-KW"/>
</dbReference>
<gene>
    <name evidence="6" type="ORF">GCM10007036_37100</name>
</gene>
<evidence type="ECO:0000256" key="5">
    <source>
        <dbReference type="ARBA" id="ARBA00034496"/>
    </source>
</evidence>